<name>A0A542DM95_AMYCI</name>
<organism evidence="1 2">
    <name type="scientific">Amycolatopsis cihanbeyliensis</name>
    <dbReference type="NCBI Taxonomy" id="1128664"/>
    <lineage>
        <taxon>Bacteria</taxon>
        <taxon>Bacillati</taxon>
        <taxon>Actinomycetota</taxon>
        <taxon>Actinomycetes</taxon>
        <taxon>Pseudonocardiales</taxon>
        <taxon>Pseudonocardiaceae</taxon>
        <taxon>Amycolatopsis</taxon>
    </lineage>
</organism>
<evidence type="ECO:0000313" key="2">
    <source>
        <dbReference type="Proteomes" id="UP000320876"/>
    </source>
</evidence>
<gene>
    <name evidence="1" type="ORF">FB471_3885</name>
</gene>
<dbReference type="Proteomes" id="UP000320876">
    <property type="component" value="Unassembled WGS sequence"/>
</dbReference>
<sequence length="313" mass="34415">MRAGSVKYRNMNRATVAQTCCSQAGDTLTRAQEYYASTEHGSAAQVDATLPRHKYDVPFNVGDVAPIDAPNAPYTDLSDARGRLVEPPSYDEQMSWKPAPESDLMKAGPGIRELIKWVLDEDPLETIANGLLGDWCEIRRSADIFNNAAWAYSDVAANIDDYIRRGQDDWTGNASSAAYDHLEKIADGLRGEHDVNRYLCNQFIEVAEGSYEIFIFLSGEVSNWIDRCIQAGIAALAATGTVEIPGLNIFTAAHAAYRVYQAVESGYEILSRTIRLKDMLVAFEASLSMSGDSSFETKTNGRMFPSGTFHTPA</sequence>
<comment type="caution">
    <text evidence="1">The sequence shown here is derived from an EMBL/GenBank/DDBJ whole genome shotgun (WGS) entry which is preliminary data.</text>
</comment>
<reference evidence="1 2" key="1">
    <citation type="submission" date="2019-06" db="EMBL/GenBank/DDBJ databases">
        <title>Sequencing the genomes of 1000 actinobacteria strains.</title>
        <authorList>
            <person name="Klenk H.-P."/>
        </authorList>
    </citation>
    <scope>NUCLEOTIDE SEQUENCE [LARGE SCALE GENOMIC DNA]</scope>
    <source>
        <strain evidence="1 2">DSM 45679</strain>
    </source>
</reference>
<keyword evidence="2" id="KW-1185">Reference proteome</keyword>
<dbReference type="AlphaFoldDB" id="A0A542DM95"/>
<accession>A0A542DM95</accession>
<dbReference type="EMBL" id="VFML01000001">
    <property type="protein sequence ID" value="TQJ04104.1"/>
    <property type="molecule type" value="Genomic_DNA"/>
</dbReference>
<proteinExistence type="predicted"/>
<protein>
    <submittedName>
        <fullName evidence="1">Uncharacterized protein</fullName>
    </submittedName>
</protein>
<evidence type="ECO:0000313" key="1">
    <source>
        <dbReference type="EMBL" id="TQJ04104.1"/>
    </source>
</evidence>